<feature type="transmembrane region" description="Helical" evidence="5">
    <location>
        <begin position="183"/>
        <end position="204"/>
    </location>
</feature>
<name>A0ABV4K937_9BACT</name>
<dbReference type="RefSeq" id="WP_371388024.1">
    <property type="nucleotide sequence ID" value="NZ_JBGLYH010000075.1"/>
</dbReference>
<keyword evidence="2 5" id="KW-0812">Transmembrane</keyword>
<feature type="transmembrane region" description="Helical" evidence="5">
    <location>
        <begin position="264"/>
        <end position="281"/>
    </location>
</feature>
<evidence type="ECO:0000256" key="2">
    <source>
        <dbReference type="ARBA" id="ARBA00022692"/>
    </source>
</evidence>
<sequence length="295" mass="31711">MNFLTPGMRFMLLGTFFFSFGSLFVKLAGSRLPTMEILFVRGVIGVVLCLIMLRKSGAGLLGKRKFLLAARGLLGFGAMFADFYAIVHLPLADALVLIFSHPITVALLAWLLMGETMSKGGMAAILTSVAGVALVCRPDFLFGAGSPDLDTWGLLAALLSVFLTSWAILAVRVLAKTERPAVVMLYPPIAISLLSPLFADGWVMPTMAEWGVLCGVGFFMNVGQFFMTKGYAIESAARISGVSTLEIVFAAMWGLMFLGEVPDLWTIGGGALIVFGILLLGRSGVRERLREREAA</sequence>
<feature type="transmembrane region" description="Helical" evidence="5">
    <location>
        <begin position="37"/>
        <end position="54"/>
    </location>
</feature>
<comment type="caution">
    <text evidence="7">The sequence shown here is derived from an EMBL/GenBank/DDBJ whole genome shotgun (WGS) entry which is preliminary data.</text>
</comment>
<evidence type="ECO:0000256" key="1">
    <source>
        <dbReference type="ARBA" id="ARBA00004141"/>
    </source>
</evidence>
<keyword evidence="3 5" id="KW-1133">Transmembrane helix</keyword>
<evidence type="ECO:0000313" key="7">
    <source>
        <dbReference type="EMBL" id="MEZ7198535.1"/>
    </source>
</evidence>
<keyword evidence="8" id="KW-1185">Reference proteome</keyword>
<proteinExistence type="predicted"/>
<dbReference type="SUPFAM" id="SSF103481">
    <property type="entry name" value="Multidrug resistance efflux transporter EmrE"/>
    <property type="match status" value="2"/>
</dbReference>
<dbReference type="PANTHER" id="PTHR22911:SF6">
    <property type="entry name" value="SOLUTE CARRIER FAMILY 35 MEMBER G1"/>
    <property type="match status" value="1"/>
</dbReference>
<gene>
    <name evidence="7" type="ORF">AB6M95_17425</name>
</gene>
<evidence type="ECO:0000256" key="5">
    <source>
        <dbReference type="SAM" id="Phobius"/>
    </source>
</evidence>
<feature type="domain" description="EamA" evidence="6">
    <location>
        <begin position="152"/>
        <end position="280"/>
    </location>
</feature>
<protein>
    <submittedName>
        <fullName evidence="7">DMT family transporter</fullName>
    </submittedName>
</protein>
<comment type="subcellular location">
    <subcellularLocation>
        <location evidence="1">Membrane</location>
        <topology evidence="1">Multi-pass membrane protein</topology>
    </subcellularLocation>
</comment>
<reference evidence="7 8" key="1">
    <citation type="submission" date="2024-08" db="EMBL/GenBank/DDBJ databases">
        <title>Sulfate-reducing bacteria isolated from formation water of the oil field in Kazakhstan and description of Pseudodesulfovibrio sp.</title>
        <authorList>
            <person name="Bidzhieva S.K."/>
            <person name="Tourova T.P."/>
            <person name="Grouzdev D.S."/>
            <person name="Beletsky A.V."/>
            <person name="Sokolova D.S."/>
            <person name="Samigullina S.R."/>
            <person name="Poltaraus A.B."/>
            <person name="Avtukh A.N."/>
            <person name="Tereshina V.M."/>
            <person name="Zhaparov N.S."/>
            <person name="Mardanov A.V."/>
            <person name="Nazina T.N."/>
        </authorList>
    </citation>
    <scope>NUCLEOTIDE SEQUENCE [LARGE SCALE GENOMIC DNA]</scope>
    <source>
        <strain evidence="7 8">9FUS</strain>
    </source>
</reference>
<evidence type="ECO:0000259" key="6">
    <source>
        <dbReference type="Pfam" id="PF00892"/>
    </source>
</evidence>
<feature type="domain" description="EamA" evidence="6">
    <location>
        <begin position="7"/>
        <end position="135"/>
    </location>
</feature>
<feature type="transmembrane region" description="Helical" evidence="5">
    <location>
        <begin position="239"/>
        <end position="258"/>
    </location>
</feature>
<feature type="transmembrane region" description="Helical" evidence="5">
    <location>
        <begin position="66"/>
        <end position="88"/>
    </location>
</feature>
<evidence type="ECO:0000256" key="3">
    <source>
        <dbReference type="ARBA" id="ARBA00022989"/>
    </source>
</evidence>
<dbReference type="Pfam" id="PF00892">
    <property type="entry name" value="EamA"/>
    <property type="match status" value="2"/>
</dbReference>
<dbReference type="InterPro" id="IPR000620">
    <property type="entry name" value="EamA_dom"/>
</dbReference>
<feature type="transmembrane region" description="Helical" evidence="5">
    <location>
        <begin position="152"/>
        <end position="171"/>
    </location>
</feature>
<dbReference type="PANTHER" id="PTHR22911">
    <property type="entry name" value="ACYL-MALONYL CONDENSING ENZYME-RELATED"/>
    <property type="match status" value="1"/>
</dbReference>
<evidence type="ECO:0000256" key="4">
    <source>
        <dbReference type="ARBA" id="ARBA00023136"/>
    </source>
</evidence>
<dbReference type="InterPro" id="IPR037185">
    <property type="entry name" value="EmrE-like"/>
</dbReference>
<organism evidence="7 8">
    <name type="scientific">Pseudodesulfovibrio karagichevae</name>
    <dbReference type="NCBI Taxonomy" id="3239305"/>
    <lineage>
        <taxon>Bacteria</taxon>
        <taxon>Pseudomonadati</taxon>
        <taxon>Thermodesulfobacteriota</taxon>
        <taxon>Desulfovibrionia</taxon>
        <taxon>Desulfovibrionales</taxon>
        <taxon>Desulfovibrionaceae</taxon>
    </lineage>
</organism>
<dbReference type="EMBL" id="JBGLYH010000075">
    <property type="protein sequence ID" value="MEZ7198535.1"/>
    <property type="molecule type" value="Genomic_DNA"/>
</dbReference>
<feature type="transmembrane region" description="Helical" evidence="5">
    <location>
        <begin position="210"/>
        <end position="227"/>
    </location>
</feature>
<dbReference type="Proteomes" id="UP001568698">
    <property type="component" value="Unassembled WGS sequence"/>
</dbReference>
<keyword evidence="4 5" id="KW-0472">Membrane</keyword>
<feature type="transmembrane region" description="Helical" evidence="5">
    <location>
        <begin position="94"/>
        <end position="113"/>
    </location>
</feature>
<accession>A0ABV4K937</accession>
<feature type="transmembrane region" description="Helical" evidence="5">
    <location>
        <begin position="120"/>
        <end position="140"/>
    </location>
</feature>
<evidence type="ECO:0000313" key="8">
    <source>
        <dbReference type="Proteomes" id="UP001568698"/>
    </source>
</evidence>